<organism evidence="11 12">
    <name type="scientific">Streptomyces rimosus subsp. rimosus</name>
    <dbReference type="NCBI Taxonomy" id="132474"/>
    <lineage>
        <taxon>Bacteria</taxon>
        <taxon>Bacillati</taxon>
        <taxon>Actinomycetota</taxon>
        <taxon>Actinomycetes</taxon>
        <taxon>Kitasatosporales</taxon>
        <taxon>Streptomycetaceae</taxon>
        <taxon>Streptomyces</taxon>
    </lineage>
</organism>
<evidence type="ECO:0000256" key="4">
    <source>
        <dbReference type="ARBA" id="ARBA00022449"/>
    </source>
</evidence>
<feature type="transmembrane region" description="Helical" evidence="9">
    <location>
        <begin position="175"/>
        <end position="198"/>
    </location>
</feature>
<evidence type="ECO:0000256" key="3">
    <source>
        <dbReference type="ARBA" id="ARBA00022448"/>
    </source>
</evidence>
<feature type="transmembrane region" description="Helical" evidence="9">
    <location>
        <begin position="363"/>
        <end position="380"/>
    </location>
</feature>
<accession>A0ABY3Z855</accession>
<feature type="transmembrane region" description="Helical" evidence="9">
    <location>
        <begin position="119"/>
        <end position="138"/>
    </location>
</feature>
<name>A0ABY3Z855_STRRM</name>
<keyword evidence="6 9" id="KW-1133">Transmembrane helix</keyword>
<dbReference type="Gene3D" id="1.20.1530.20">
    <property type="match status" value="1"/>
</dbReference>
<proteinExistence type="inferred from homology"/>
<evidence type="ECO:0000256" key="9">
    <source>
        <dbReference type="SAM" id="Phobius"/>
    </source>
</evidence>
<keyword evidence="3" id="KW-0813">Transport</keyword>
<dbReference type="EMBL" id="CP094298">
    <property type="protein sequence ID" value="UNZ05700.1"/>
    <property type="molecule type" value="Genomic_DNA"/>
</dbReference>
<dbReference type="Proteomes" id="UP000829494">
    <property type="component" value="Chromosome"/>
</dbReference>
<sequence>MVCGGRRKGAGGSDPQDGNALPVMVEKRLMSQSATLVLIMAIAVAAPLLAYGLGRWLPVPLVIFEIVLGILIGPDVLGWAHPGEAVNVLSDLGLATLMFIAGYEIEFAKVRGDTLKRAGYAWIVALALGLAIAFGFAAGDITKAIVVGTALTSTALGTVLPVLRDSGDLGTRFGSVMMATGAVGEFGPIIAMALLLSGRNPGESAILLFAFALLTAGAVYWALKPSPMWFYRIIARTLHSSGQFAIRLFVLLLAVMLGISQVFGLDILLGAFAAGIIMRLVLHEAAPDSSQEILGRLEAMGFGFLVPVFFIVTGVEFDLSSLFENGSSLLLLPLFLALLLVVRGLPLVLLAPRDLGRKDRAALMLYGSTALPLVVAITTIGRDSGVLDAGEAAAMVGAAMISVLVFPLVAMRLRAGAEGLAPLPEGPREGASESW</sequence>
<evidence type="ECO:0000256" key="2">
    <source>
        <dbReference type="ARBA" id="ARBA00005551"/>
    </source>
</evidence>
<feature type="transmembrane region" description="Helical" evidence="9">
    <location>
        <begin position="244"/>
        <end position="261"/>
    </location>
</feature>
<keyword evidence="12" id="KW-1185">Reference proteome</keyword>
<reference evidence="11 12" key="1">
    <citation type="submission" date="2022-03" db="EMBL/GenBank/DDBJ databases">
        <title>Complete genome of Streptomyces rimosus ssp. rimosus R7 (=ATCC 10970).</title>
        <authorList>
            <person name="Beganovic S."/>
            <person name="Ruckert C."/>
            <person name="Busche T."/>
            <person name="Kalinowski J."/>
            <person name="Wittmann C."/>
        </authorList>
    </citation>
    <scope>NUCLEOTIDE SEQUENCE [LARGE SCALE GENOMIC DNA]</scope>
    <source>
        <strain evidence="11 12">R7</strain>
    </source>
</reference>
<dbReference type="PANTHER" id="PTHR43562">
    <property type="entry name" value="NAPA-TYPE SODIUM/HYDROGEN ANTIPORTER"/>
    <property type="match status" value="1"/>
</dbReference>
<protein>
    <submittedName>
        <fullName evidence="11">High-affinity Na(+)/H(+) antiporter NhaS3</fullName>
    </submittedName>
</protein>
<evidence type="ECO:0000313" key="12">
    <source>
        <dbReference type="Proteomes" id="UP000829494"/>
    </source>
</evidence>
<evidence type="ECO:0000256" key="1">
    <source>
        <dbReference type="ARBA" id="ARBA00004141"/>
    </source>
</evidence>
<evidence type="ECO:0000256" key="6">
    <source>
        <dbReference type="ARBA" id="ARBA00022989"/>
    </source>
</evidence>
<feature type="transmembrane region" description="Helical" evidence="9">
    <location>
        <begin position="329"/>
        <end position="351"/>
    </location>
</feature>
<feature type="domain" description="Cation/H+ exchanger transmembrane" evidence="10">
    <location>
        <begin position="47"/>
        <end position="409"/>
    </location>
</feature>
<dbReference type="InterPro" id="IPR038770">
    <property type="entry name" value="Na+/solute_symporter_sf"/>
</dbReference>
<evidence type="ECO:0000256" key="8">
    <source>
        <dbReference type="ARBA" id="ARBA00023136"/>
    </source>
</evidence>
<keyword evidence="8 9" id="KW-0472">Membrane</keyword>
<feature type="transmembrane region" description="Helical" evidence="9">
    <location>
        <begin position="86"/>
        <end position="107"/>
    </location>
</feature>
<dbReference type="PANTHER" id="PTHR43562:SF1">
    <property type="entry name" value="NA(+)_H(+) ANTIPORTER YJBQ-RELATED"/>
    <property type="match status" value="1"/>
</dbReference>
<feature type="transmembrane region" description="Helical" evidence="9">
    <location>
        <begin position="61"/>
        <end position="80"/>
    </location>
</feature>
<evidence type="ECO:0000256" key="5">
    <source>
        <dbReference type="ARBA" id="ARBA00022692"/>
    </source>
</evidence>
<feature type="transmembrane region" description="Helical" evidence="9">
    <location>
        <begin position="204"/>
        <end position="223"/>
    </location>
</feature>
<feature type="transmembrane region" description="Helical" evidence="9">
    <location>
        <begin position="392"/>
        <end position="410"/>
    </location>
</feature>
<feature type="transmembrane region" description="Helical" evidence="9">
    <location>
        <begin position="297"/>
        <end position="317"/>
    </location>
</feature>
<comment type="subcellular location">
    <subcellularLocation>
        <location evidence="1">Membrane</location>
        <topology evidence="1">Multi-pass membrane protein</topology>
    </subcellularLocation>
</comment>
<dbReference type="InterPro" id="IPR006153">
    <property type="entry name" value="Cation/H_exchanger_TM"/>
</dbReference>
<keyword evidence="5 9" id="KW-0812">Transmembrane</keyword>
<evidence type="ECO:0000256" key="7">
    <source>
        <dbReference type="ARBA" id="ARBA00023065"/>
    </source>
</evidence>
<feature type="transmembrane region" description="Helical" evidence="9">
    <location>
        <begin position="34"/>
        <end position="54"/>
    </location>
</feature>
<keyword evidence="7" id="KW-0406">Ion transport</keyword>
<evidence type="ECO:0000313" key="11">
    <source>
        <dbReference type="EMBL" id="UNZ05700.1"/>
    </source>
</evidence>
<feature type="transmembrane region" description="Helical" evidence="9">
    <location>
        <begin position="144"/>
        <end position="163"/>
    </location>
</feature>
<dbReference type="Pfam" id="PF00999">
    <property type="entry name" value="Na_H_Exchanger"/>
    <property type="match status" value="1"/>
</dbReference>
<evidence type="ECO:0000259" key="10">
    <source>
        <dbReference type="Pfam" id="PF00999"/>
    </source>
</evidence>
<comment type="similarity">
    <text evidence="2">Belongs to the monovalent cation:proton antiporter 2 (CPA2) transporter (TC 2.A.37) family.</text>
</comment>
<keyword evidence="4" id="KW-0050">Antiport</keyword>
<gene>
    <name evidence="11" type="primary">nhaS1</name>
    <name evidence="11" type="ORF">SRIMR7_26460</name>
</gene>